<comment type="caution">
    <text evidence="3">The sequence shown here is derived from an EMBL/GenBank/DDBJ whole genome shotgun (WGS) entry which is preliminary data.</text>
</comment>
<proteinExistence type="predicted"/>
<evidence type="ECO:0000313" key="4">
    <source>
        <dbReference type="Proteomes" id="UP001172673"/>
    </source>
</evidence>
<dbReference type="InterPro" id="IPR021858">
    <property type="entry name" value="Fun_TF"/>
</dbReference>
<dbReference type="Pfam" id="PF11951">
    <property type="entry name" value="Fungal_trans_2"/>
    <property type="match status" value="1"/>
</dbReference>
<keyword evidence="4" id="KW-1185">Reference proteome</keyword>
<evidence type="ECO:0000256" key="1">
    <source>
        <dbReference type="ARBA" id="ARBA00004123"/>
    </source>
</evidence>
<reference evidence="3" key="1">
    <citation type="submission" date="2022-10" db="EMBL/GenBank/DDBJ databases">
        <title>Culturing micro-colonial fungi from biological soil crusts in the Mojave desert and describing Neophaeococcomyces mojavensis, and introducing the new genera and species Taxawa tesnikishii.</title>
        <authorList>
            <person name="Kurbessoian T."/>
            <person name="Stajich J.E."/>
        </authorList>
    </citation>
    <scope>NUCLEOTIDE SEQUENCE</scope>
    <source>
        <strain evidence="3">TK_41</strain>
    </source>
</reference>
<comment type="subcellular location">
    <subcellularLocation>
        <location evidence="1">Nucleus</location>
    </subcellularLocation>
</comment>
<dbReference type="PANTHER" id="PTHR37534:SF11">
    <property type="entry name" value="ZN(II)2CYS6 TRANSCRIPTION FACTOR (EUROFUNG)"/>
    <property type="match status" value="1"/>
</dbReference>
<dbReference type="EMBL" id="JAPDRK010000010">
    <property type="protein sequence ID" value="KAJ9608040.1"/>
    <property type="molecule type" value="Genomic_DNA"/>
</dbReference>
<organism evidence="3 4">
    <name type="scientific">Cladophialophora chaetospira</name>
    <dbReference type="NCBI Taxonomy" id="386627"/>
    <lineage>
        <taxon>Eukaryota</taxon>
        <taxon>Fungi</taxon>
        <taxon>Dikarya</taxon>
        <taxon>Ascomycota</taxon>
        <taxon>Pezizomycotina</taxon>
        <taxon>Eurotiomycetes</taxon>
        <taxon>Chaetothyriomycetidae</taxon>
        <taxon>Chaetothyriales</taxon>
        <taxon>Herpotrichiellaceae</taxon>
        <taxon>Cladophialophora</taxon>
    </lineage>
</organism>
<dbReference type="GO" id="GO:0000976">
    <property type="term" value="F:transcription cis-regulatory region binding"/>
    <property type="evidence" value="ECO:0007669"/>
    <property type="project" value="TreeGrafter"/>
</dbReference>
<dbReference type="Proteomes" id="UP001172673">
    <property type="component" value="Unassembled WGS sequence"/>
</dbReference>
<dbReference type="AlphaFoldDB" id="A0AA38X710"/>
<keyword evidence="2" id="KW-0539">Nucleus</keyword>
<evidence type="ECO:0000313" key="3">
    <source>
        <dbReference type="EMBL" id="KAJ9608040.1"/>
    </source>
</evidence>
<name>A0AA38X710_9EURO</name>
<dbReference type="GO" id="GO:0045944">
    <property type="term" value="P:positive regulation of transcription by RNA polymerase II"/>
    <property type="evidence" value="ECO:0007669"/>
    <property type="project" value="TreeGrafter"/>
</dbReference>
<protein>
    <recommendedName>
        <fullName evidence="5">Transcription factor domain-containing protein</fullName>
    </recommendedName>
</protein>
<dbReference type="PANTHER" id="PTHR37534">
    <property type="entry name" value="TRANSCRIPTIONAL ACTIVATOR PROTEIN UGA3"/>
    <property type="match status" value="1"/>
</dbReference>
<evidence type="ECO:0000256" key="2">
    <source>
        <dbReference type="ARBA" id="ARBA00023242"/>
    </source>
</evidence>
<sequence length="507" mass="56627">MAELTCQLTHPGVNRGLLCPGYQRPLRWSQKYEKGGGLVSSLSPPPDSTLGRWPSSSFRLFVFDDSAIFVDSYSGILARVLSIYDGLFNPFRATALSNWKRSSLLFSVFRFFAGIYQLGCSSDLKIGVAVDEARLAVLSQLSTSIAGLGTSIAVRQPDVLLVINMFGLSSSWYDLEDMGLEHYAAAATLIRAEHGMKPSRHRFYQEFLVYWWMMLSFASSSDAHNLQEPPTLELRSLAEPRMPHPLTGVSPESQLLLGMVGRLVLTQRRAILEQNMTSTKLPLILTGSIEDARILERRLLSLQFPPAHMIMDPGDTHTSVQDLLNIAQAYRSCGLILLYHAFPDLVKDENLNVVSTDSTTFAVEADRRRQRYLASLAFDVLALLEQTSPTSGTRTIEAILLVIISGELSLNSDTSQLDLEGTTDEPALDSHSTTGSYSFPNWYTPTAALEARATVLARFERIQAILPFKTIRRMRSLVTQTWKMADSGFPTFWPDLLIKNNWQFLMI</sequence>
<evidence type="ECO:0008006" key="5">
    <source>
        <dbReference type="Google" id="ProtNLM"/>
    </source>
</evidence>
<dbReference type="GO" id="GO:0005634">
    <property type="term" value="C:nucleus"/>
    <property type="evidence" value="ECO:0007669"/>
    <property type="project" value="UniProtKB-SubCell"/>
</dbReference>
<gene>
    <name evidence="3" type="ORF">H2200_007028</name>
</gene>
<dbReference type="GO" id="GO:0003700">
    <property type="term" value="F:DNA-binding transcription factor activity"/>
    <property type="evidence" value="ECO:0007669"/>
    <property type="project" value="TreeGrafter"/>
</dbReference>
<accession>A0AA38X710</accession>